<reference evidence="2 3" key="1">
    <citation type="journal article" date="2019" name="Nat. Ecol. Evol.">
        <title>Megaphylogeny resolves global patterns of mushroom evolution.</title>
        <authorList>
            <person name="Varga T."/>
            <person name="Krizsan K."/>
            <person name="Foldi C."/>
            <person name="Dima B."/>
            <person name="Sanchez-Garcia M."/>
            <person name="Sanchez-Ramirez S."/>
            <person name="Szollosi G.J."/>
            <person name="Szarkandi J.G."/>
            <person name="Papp V."/>
            <person name="Albert L."/>
            <person name="Andreopoulos W."/>
            <person name="Angelini C."/>
            <person name="Antonin V."/>
            <person name="Barry K.W."/>
            <person name="Bougher N.L."/>
            <person name="Buchanan P."/>
            <person name="Buyck B."/>
            <person name="Bense V."/>
            <person name="Catcheside P."/>
            <person name="Chovatia M."/>
            <person name="Cooper J."/>
            <person name="Damon W."/>
            <person name="Desjardin D."/>
            <person name="Finy P."/>
            <person name="Geml J."/>
            <person name="Haridas S."/>
            <person name="Hughes K."/>
            <person name="Justo A."/>
            <person name="Karasinski D."/>
            <person name="Kautmanova I."/>
            <person name="Kiss B."/>
            <person name="Kocsube S."/>
            <person name="Kotiranta H."/>
            <person name="LaButti K.M."/>
            <person name="Lechner B.E."/>
            <person name="Liimatainen K."/>
            <person name="Lipzen A."/>
            <person name="Lukacs Z."/>
            <person name="Mihaltcheva S."/>
            <person name="Morgado L.N."/>
            <person name="Niskanen T."/>
            <person name="Noordeloos M.E."/>
            <person name="Ohm R.A."/>
            <person name="Ortiz-Santana B."/>
            <person name="Ovrebo C."/>
            <person name="Racz N."/>
            <person name="Riley R."/>
            <person name="Savchenko A."/>
            <person name="Shiryaev A."/>
            <person name="Soop K."/>
            <person name="Spirin V."/>
            <person name="Szebenyi C."/>
            <person name="Tomsovsky M."/>
            <person name="Tulloss R.E."/>
            <person name="Uehling J."/>
            <person name="Grigoriev I.V."/>
            <person name="Vagvolgyi C."/>
            <person name="Papp T."/>
            <person name="Martin F.M."/>
            <person name="Miettinen O."/>
            <person name="Hibbett D.S."/>
            <person name="Nagy L.G."/>
        </authorList>
    </citation>
    <scope>NUCLEOTIDE SEQUENCE [LARGE SCALE GENOMIC DNA]</scope>
    <source>
        <strain evidence="2 3">FP101781</strain>
    </source>
</reference>
<comment type="caution">
    <text evidence="2">The sequence shown here is derived from an EMBL/GenBank/DDBJ whole genome shotgun (WGS) entry which is preliminary data.</text>
</comment>
<organism evidence="2 3">
    <name type="scientific">Coprinellus micaceus</name>
    <name type="common">Glistening ink-cap mushroom</name>
    <name type="synonym">Coprinus micaceus</name>
    <dbReference type="NCBI Taxonomy" id="71717"/>
    <lineage>
        <taxon>Eukaryota</taxon>
        <taxon>Fungi</taxon>
        <taxon>Dikarya</taxon>
        <taxon>Basidiomycota</taxon>
        <taxon>Agaricomycotina</taxon>
        <taxon>Agaricomycetes</taxon>
        <taxon>Agaricomycetidae</taxon>
        <taxon>Agaricales</taxon>
        <taxon>Agaricineae</taxon>
        <taxon>Psathyrellaceae</taxon>
        <taxon>Coprinellus</taxon>
    </lineage>
</organism>
<dbReference type="AlphaFoldDB" id="A0A4Y7U1M9"/>
<protein>
    <submittedName>
        <fullName evidence="2">Uncharacterized protein</fullName>
    </submittedName>
</protein>
<proteinExistence type="predicted"/>
<accession>A0A4Y7U1M9</accession>
<feature type="transmembrane region" description="Helical" evidence="1">
    <location>
        <begin position="22"/>
        <end position="44"/>
    </location>
</feature>
<keyword evidence="1" id="KW-1133">Transmembrane helix</keyword>
<keyword evidence="1" id="KW-0812">Transmembrane</keyword>
<evidence type="ECO:0000256" key="1">
    <source>
        <dbReference type="SAM" id="Phobius"/>
    </source>
</evidence>
<keyword evidence="3" id="KW-1185">Reference proteome</keyword>
<name>A0A4Y7U1M9_COPMI</name>
<sequence length="89" mass="10257">MAFVVHVRYCILVRRSPRTYDVPLWVVLFTMLFVLHTLISSLLFRPSNALPFQSRVYIRGYSFTVRVSPVVFDQPPSSPYSYQAQVSAA</sequence>
<gene>
    <name evidence="2" type="ORF">FA13DRAFT_58742</name>
</gene>
<dbReference type="Proteomes" id="UP000298030">
    <property type="component" value="Unassembled WGS sequence"/>
</dbReference>
<evidence type="ECO:0000313" key="3">
    <source>
        <dbReference type="Proteomes" id="UP000298030"/>
    </source>
</evidence>
<dbReference type="EMBL" id="QPFP01000001">
    <property type="protein sequence ID" value="TEB40184.1"/>
    <property type="molecule type" value="Genomic_DNA"/>
</dbReference>
<evidence type="ECO:0000313" key="2">
    <source>
        <dbReference type="EMBL" id="TEB40184.1"/>
    </source>
</evidence>
<keyword evidence="1" id="KW-0472">Membrane</keyword>